<keyword evidence="2" id="KW-0418">Kinase</keyword>
<feature type="domain" description="Histidine kinase/HSP90-like ATPase" evidence="5">
    <location>
        <begin position="480"/>
        <end position="568"/>
    </location>
</feature>
<sequence length="568" mass="60180">MDDAHDPPLTFPDLPRLELDQLLGQLVDRAHEVIATQSRLRGLLRANQMITGDLALPALLRHIVEAARELGGARYAALGVNAHTGGLAQFVHSGMSPETVRAIGDLPQGRGLLGALVEDPVPIRVERIADDPRSSGFPEHHPPMDGFLGVPIRVRGEVFGNLYLCESNSGGFSSEDEDLVTALAATAGVAIANARLYDAARVRHEWLGASATITRRLLSTEPGDPLQLVVDLAHDVAGADLVAIVLPAEDGPDLRVEVAVGTGADTVIGLDVQVEGSLCGRVLRTGRPVRESWPLHVPGLGSAVSAQLRLDPVLVVPLVGSRQVKGVLVAARLRNRPAFTDDDLDMVTAFANQASLALELKDARAEQQRLAVADDRDRIAADLHDHVIQRLFAAGLSLQSVAKGLGAGTAADRIGESITNLDQTISQIRTTIFQLHRTTGTVASGLRGRVLDVLADVAPALGFHPETRFSGPLQSSVPDDVADDLVAVLREALTNIARHANAHSAAVDLSVHDELTLRVVDDGTGIPATGRRSGLANLAARARRHGGTLHVTRGEQRGTELSWSVPIG</sequence>
<dbReference type="CDD" id="cd16917">
    <property type="entry name" value="HATPase_UhpB-NarQ-NarX-like"/>
    <property type="match status" value="1"/>
</dbReference>
<protein>
    <submittedName>
        <fullName evidence="6">GAF domain-containing protein</fullName>
    </submittedName>
</protein>
<dbReference type="InterPro" id="IPR011712">
    <property type="entry name" value="Sig_transdc_His_kin_sub3_dim/P"/>
</dbReference>
<proteinExistence type="predicted"/>
<organism evidence="6 7">
    <name type="scientific">Pseudonocardia abyssalis</name>
    <dbReference type="NCBI Taxonomy" id="2792008"/>
    <lineage>
        <taxon>Bacteria</taxon>
        <taxon>Bacillati</taxon>
        <taxon>Actinomycetota</taxon>
        <taxon>Actinomycetes</taxon>
        <taxon>Pseudonocardiales</taxon>
        <taxon>Pseudonocardiaceae</taxon>
        <taxon>Pseudonocardia</taxon>
    </lineage>
</organism>
<dbReference type="RefSeq" id="WP_218604721.1">
    <property type="nucleotide sequence ID" value="NZ_JADQDJ010000252.1"/>
</dbReference>
<dbReference type="PANTHER" id="PTHR24421:SF56">
    <property type="entry name" value="OXYGEN SENSOR HISTIDINE KINASE RESPONSE REGULATOR DOST"/>
    <property type="match status" value="1"/>
</dbReference>
<dbReference type="SMART" id="SM00065">
    <property type="entry name" value="GAF"/>
    <property type="match status" value="2"/>
</dbReference>
<comment type="caution">
    <text evidence="6">The sequence shown here is derived from an EMBL/GenBank/DDBJ whole genome shotgun (WGS) entry which is preliminary data.</text>
</comment>
<dbReference type="SMART" id="SM00387">
    <property type="entry name" value="HATPase_c"/>
    <property type="match status" value="1"/>
</dbReference>
<gene>
    <name evidence="6" type="ORF">I4I81_06505</name>
</gene>
<evidence type="ECO:0000259" key="4">
    <source>
        <dbReference type="SMART" id="SM00065"/>
    </source>
</evidence>
<evidence type="ECO:0000256" key="2">
    <source>
        <dbReference type="ARBA" id="ARBA00022777"/>
    </source>
</evidence>
<evidence type="ECO:0000313" key="7">
    <source>
        <dbReference type="Proteomes" id="UP000694287"/>
    </source>
</evidence>
<dbReference type="InterPro" id="IPR003594">
    <property type="entry name" value="HATPase_dom"/>
</dbReference>
<dbReference type="InterPro" id="IPR050482">
    <property type="entry name" value="Sensor_HK_TwoCompSys"/>
</dbReference>
<evidence type="ECO:0000256" key="1">
    <source>
        <dbReference type="ARBA" id="ARBA00022679"/>
    </source>
</evidence>
<dbReference type="Pfam" id="PF13185">
    <property type="entry name" value="GAF_2"/>
    <property type="match status" value="2"/>
</dbReference>
<dbReference type="InterPro" id="IPR003018">
    <property type="entry name" value="GAF"/>
</dbReference>
<dbReference type="Proteomes" id="UP000694287">
    <property type="component" value="Unassembled WGS sequence"/>
</dbReference>
<accession>A0ABS6UPR9</accession>
<keyword evidence="3" id="KW-0902">Two-component regulatory system</keyword>
<evidence type="ECO:0000259" key="5">
    <source>
        <dbReference type="SMART" id="SM00387"/>
    </source>
</evidence>
<name>A0ABS6UPR9_9PSEU</name>
<keyword evidence="7" id="KW-1185">Reference proteome</keyword>
<reference evidence="6 7" key="1">
    <citation type="submission" date="2020-11" db="EMBL/GenBank/DDBJ databases">
        <title>Pseudonocardia abyssalis sp. nov. and Pseudonocardia oceani sp. nov., description and phylogenomic analysis of two novel actinomycetes isolated from the deep Southern Ocean.</title>
        <authorList>
            <person name="Parra J."/>
        </authorList>
    </citation>
    <scope>NUCLEOTIDE SEQUENCE [LARGE SCALE GENOMIC DNA]</scope>
    <source>
        <strain evidence="6 7">KRD-168</strain>
    </source>
</reference>
<feature type="domain" description="GAF" evidence="4">
    <location>
        <begin position="221"/>
        <end position="368"/>
    </location>
</feature>
<keyword evidence="1" id="KW-0808">Transferase</keyword>
<dbReference type="Pfam" id="PF07730">
    <property type="entry name" value="HisKA_3"/>
    <property type="match status" value="1"/>
</dbReference>
<dbReference type="EMBL" id="JADQDK010000001">
    <property type="protein sequence ID" value="MBW0133903.1"/>
    <property type="molecule type" value="Genomic_DNA"/>
</dbReference>
<evidence type="ECO:0000313" key="6">
    <source>
        <dbReference type="EMBL" id="MBW0133903.1"/>
    </source>
</evidence>
<feature type="domain" description="GAF" evidence="4">
    <location>
        <begin position="55"/>
        <end position="201"/>
    </location>
</feature>
<evidence type="ECO:0000256" key="3">
    <source>
        <dbReference type="ARBA" id="ARBA00023012"/>
    </source>
</evidence>
<dbReference type="Pfam" id="PF02518">
    <property type="entry name" value="HATPase_c"/>
    <property type="match status" value="1"/>
</dbReference>
<dbReference type="PANTHER" id="PTHR24421">
    <property type="entry name" value="NITRATE/NITRITE SENSOR PROTEIN NARX-RELATED"/>
    <property type="match status" value="1"/>
</dbReference>